<keyword evidence="1" id="KW-0805">Transcription regulation</keyword>
<evidence type="ECO:0000313" key="4">
    <source>
        <dbReference type="Proteomes" id="UP001280581"/>
    </source>
</evidence>
<reference evidence="3 4" key="1">
    <citation type="submission" date="2021-02" db="EMBL/GenBank/DDBJ databases">
        <title>Genome assembly of Pseudopithomyces chartarum.</title>
        <authorList>
            <person name="Jauregui R."/>
            <person name="Singh J."/>
            <person name="Voisey C."/>
        </authorList>
    </citation>
    <scope>NUCLEOTIDE SEQUENCE [LARGE SCALE GENOMIC DNA]</scope>
    <source>
        <strain evidence="3 4">AGR01</strain>
    </source>
</reference>
<dbReference type="InterPro" id="IPR019364">
    <property type="entry name" value="Mediatior_Med8_fun/met"/>
</dbReference>
<comment type="function">
    <text evidence="1">Component of the Mediator complex, a coactivator involved in the regulated transcription of nearly all RNA polymerase II-dependent genes. Mediator functions as a bridge to convey information from gene-specific regulatory proteins to the basal RNA polymerase II transcription machinery. Mediator is recruited to promoters by direct interactions with regulatory proteins and serves as a scaffold for the assembly of a functional preinitiation complex with RNA polymerase II and the general transcription factors.</text>
</comment>
<evidence type="ECO:0000256" key="2">
    <source>
        <dbReference type="SAM" id="MobiDB-lite"/>
    </source>
</evidence>
<proteinExistence type="inferred from homology"/>
<keyword evidence="1" id="KW-0804">Transcription</keyword>
<protein>
    <recommendedName>
        <fullName evidence="1">Mediator of RNA polymerase II transcription subunit 8</fullName>
    </recommendedName>
    <alternativeName>
        <fullName evidence="1">Mediator complex subunit 8</fullName>
    </alternativeName>
</protein>
<feature type="region of interest" description="Disordered" evidence="2">
    <location>
        <begin position="140"/>
        <end position="168"/>
    </location>
</feature>
<feature type="region of interest" description="Disordered" evidence="2">
    <location>
        <begin position="197"/>
        <end position="232"/>
    </location>
</feature>
<organism evidence="3 4">
    <name type="scientific">Pseudopithomyces chartarum</name>
    <dbReference type="NCBI Taxonomy" id="1892770"/>
    <lineage>
        <taxon>Eukaryota</taxon>
        <taxon>Fungi</taxon>
        <taxon>Dikarya</taxon>
        <taxon>Ascomycota</taxon>
        <taxon>Pezizomycotina</taxon>
        <taxon>Dothideomycetes</taxon>
        <taxon>Pleosporomycetidae</taxon>
        <taxon>Pleosporales</taxon>
        <taxon>Massarineae</taxon>
        <taxon>Didymosphaeriaceae</taxon>
        <taxon>Pseudopithomyces</taxon>
    </lineage>
</organism>
<comment type="subcellular location">
    <subcellularLocation>
        <location evidence="1">Nucleus</location>
    </subcellularLocation>
</comment>
<keyword evidence="1" id="KW-0010">Activator</keyword>
<keyword evidence="1" id="KW-0539">Nucleus</keyword>
<dbReference type="EMBL" id="WVTA01000001">
    <property type="protein sequence ID" value="KAK3217363.1"/>
    <property type="molecule type" value="Genomic_DNA"/>
</dbReference>
<gene>
    <name evidence="1" type="primary">MED8</name>
    <name evidence="3" type="ORF">GRF29_1g2846529</name>
</gene>
<feature type="compositionally biased region" description="Acidic residues" evidence="2">
    <location>
        <begin position="200"/>
        <end position="215"/>
    </location>
</feature>
<accession>A0AAN6M7Q8</accession>
<comment type="similarity">
    <text evidence="1">Belongs to the Mediator complex subunit 8 family.</text>
</comment>
<evidence type="ECO:0000313" key="3">
    <source>
        <dbReference type="EMBL" id="KAK3217363.1"/>
    </source>
</evidence>
<feature type="compositionally biased region" description="Acidic residues" evidence="2">
    <location>
        <begin position="148"/>
        <end position="158"/>
    </location>
</feature>
<dbReference type="GO" id="GO:0016592">
    <property type="term" value="C:mediator complex"/>
    <property type="evidence" value="ECO:0007669"/>
    <property type="project" value="InterPro"/>
</dbReference>
<name>A0AAN6M7Q8_9PLEO</name>
<dbReference type="GO" id="GO:0003712">
    <property type="term" value="F:transcription coregulator activity"/>
    <property type="evidence" value="ECO:0007669"/>
    <property type="project" value="InterPro"/>
</dbReference>
<dbReference type="AlphaFoldDB" id="A0AAN6M7Q8"/>
<dbReference type="GO" id="GO:0006357">
    <property type="term" value="P:regulation of transcription by RNA polymerase II"/>
    <property type="evidence" value="ECO:0007669"/>
    <property type="project" value="InterPro"/>
</dbReference>
<sequence length="253" mass="27936">MASSVSQVVPGEPEKADVALLESLRARLMSLVWMLEQMKRELLANQTAPPAWPSLQRNIAAVSNTINSIQDFINNDPKTLATFRALHAYPVPPFPNGDPQMSALADTIFSKEPGAKEQDWIRAKLIKSAEFAHVPGDWGIEAKRPTEENMDEGGTGEESETRPKRQKAYLDEDQLAELWRDVYDIVEEQAAVAQNALNEGDSEEEDEDEEMEDVEGVGGSTQAEGGVPKPQEKEVPMMSLNMIHKFMSTGAAL</sequence>
<comment type="subunit">
    <text evidence="1">Component of the Mediator complex.</text>
</comment>
<dbReference type="Gene3D" id="1.20.58.1710">
    <property type="match status" value="1"/>
</dbReference>
<dbReference type="Pfam" id="PF10232">
    <property type="entry name" value="Med8"/>
    <property type="match status" value="1"/>
</dbReference>
<dbReference type="Proteomes" id="UP001280581">
    <property type="component" value="Unassembled WGS sequence"/>
</dbReference>
<comment type="caution">
    <text evidence="3">The sequence shown here is derived from an EMBL/GenBank/DDBJ whole genome shotgun (WGS) entry which is preliminary data.</text>
</comment>
<evidence type="ECO:0000256" key="1">
    <source>
        <dbReference type="RuleBase" id="RU364144"/>
    </source>
</evidence>
<keyword evidence="4" id="KW-1185">Reference proteome</keyword>